<evidence type="ECO:0000259" key="2">
    <source>
        <dbReference type="Pfam" id="PF13843"/>
    </source>
</evidence>
<keyword evidence="4" id="KW-1185">Reference proteome</keyword>
<name>A0AAV1KT59_9NEOP</name>
<proteinExistence type="predicted"/>
<dbReference type="AlphaFoldDB" id="A0AAV1KT59"/>
<dbReference type="EMBL" id="CAVLGL010000079">
    <property type="protein sequence ID" value="CAK1585069.1"/>
    <property type="molecule type" value="Genomic_DNA"/>
</dbReference>
<evidence type="ECO:0000256" key="1">
    <source>
        <dbReference type="SAM" id="MobiDB-lite"/>
    </source>
</evidence>
<evidence type="ECO:0000313" key="3">
    <source>
        <dbReference type="EMBL" id="CAK1585069.1"/>
    </source>
</evidence>
<reference evidence="3 4" key="1">
    <citation type="submission" date="2023-11" db="EMBL/GenBank/DDBJ databases">
        <authorList>
            <person name="Hedman E."/>
            <person name="Englund M."/>
            <person name="Stromberg M."/>
            <person name="Nyberg Akerstrom W."/>
            <person name="Nylinder S."/>
            <person name="Jareborg N."/>
            <person name="Kallberg Y."/>
            <person name="Kronander E."/>
        </authorList>
    </citation>
    <scope>NUCLEOTIDE SEQUENCE [LARGE SCALE GENOMIC DNA]</scope>
</reference>
<comment type="caution">
    <text evidence="3">The sequence shown here is derived from an EMBL/GenBank/DDBJ whole genome shotgun (WGS) entry which is preliminary data.</text>
</comment>
<protein>
    <recommendedName>
        <fullName evidence="2">PiggyBac transposable element-derived protein domain-containing protein</fullName>
    </recommendedName>
</protein>
<accession>A0AAV1KT59</accession>
<feature type="region of interest" description="Disordered" evidence="1">
    <location>
        <begin position="91"/>
        <end position="110"/>
    </location>
</feature>
<dbReference type="PANTHER" id="PTHR46599:SF3">
    <property type="entry name" value="PIGGYBAC TRANSPOSABLE ELEMENT-DERIVED PROTEIN 4"/>
    <property type="match status" value="1"/>
</dbReference>
<dbReference type="InterPro" id="IPR029526">
    <property type="entry name" value="PGBD"/>
</dbReference>
<dbReference type="Pfam" id="PF13843">
    <property type="entry name" value="DDE_Tnp_1_7"/>
    <property type="match status" value="1"/>
</dbReference>
<evidence type="ECO:0000313" key="4">
    <source>
        <dbReference type="Proteomes" id="UP001314205"/>
    </source>
</evidence>
<organism evidence="3 4">
    <name type="scientific">Parnassius mnemosyne</name>
    <name type="common">clouded apollo</name>
    <dbReference type="NCBI Taxonomy" id="213953"/>
    <lineage>
        <taxon>Eukaryota</taxon>
        <taxon>Metazoa</taxon>
        <taxon>Ecdysozoa</taxon>
        <taxon>Arthropoda</taxon>
        <taxon>Hexapoda</taxon>
        <taxon>Insecta</taxon>
        <taxon>Pterygota</taxon>
        <taxon>Neoptera</taxon>
        <taxon>Endopterygota</taxon>
        <taxon>Lepidoptera</taxon>
        <taxon>Glossata</taxon>
        <taxon>Ditrysia</taxon>
        <taxon>Papilionoidea</taxon>
        <taxon>Papilionidae</taxon>
        <taxon>Parnassiinae</taxon>
        <taxon>Parnassini</taxon>
        <taxon>Parnassius</taxon>
        <taxon>Driopa</taxon>
    </lineage>
</organism>
<dbReference type="PANTHER" id="PTHR46599">
    <property type="entry name" value="PIGGYBAC TRANSPOSABLE ELEMENT-DERIVED PROTEIN 4"/>
    <property type="match status" value="1"/>
</dbReference>
<feature type="domain" description="PiggyBac transposable element-derived protein" evidence="2">
    <location>
        <begin position="1"/>
        <end position="113"/>
    </location>
</feature>
<dbReference type="Proteomes" id="UP001314205">
    <property type="component" value="Unassembled WGS sequence"/>
</dbReference>
<sequence>MPLKPIKRGYKVWTRADSETGYVFEFQVYTGKRDDQSTEFGLGANVVKSLTQKLIDEGFRGHVTFDNFFTSYEILQYLFNNGIYATSTVNSNRPDLPTPTHNKNGEKQEFTKKQKNIFGKRRF</sequence>
<gene>
    <name evidence="3" type="ORF">PARMNEM_LOCUS6210</name>
</gene>